<protein>
    <submittedName>
        <fullName evidence="1">Uncharacterized protein</fullName>
    </submittedName>
</protein>
<evidence type="ECO:0000313" key="2">
    <source>
        <dbReference type="Proteomes" id="UP000507470"/>
    </source>
</evidence>
<dbReference type="PANTHER" id="PTHR33395">
    <property type="entry name" value="TRANSCRIPTASE, PUTATIVE-RELATED-RELATED"/>
    <property type="match status" value="1"/>
</dbReference>
<reference evidence="1 2" key="1">
    <citation type="submission" date="2020-06" db="EMBL/GenBank/DDBJ databases">
        <authorList>
            <person name="Li R."/>
            <person name="Bekaert M."/>
        </authorList>
    </citation>
    <scope>NUCLEOTIDE SEQUENCE [LARGE SCALE GENOMIC DNA]</scope>
    <source>
        <strain evidence="2">wild</strain>
    </source>
</reference>
<dbReference type="GO" id="GO:0031012">
    <property type="term" value="C:extracellular matrix"/>
    <property type="evidence" value="ECO:0007669"/>
    <property type="project" value="TreeGrafter"/>
</dbReference>
<dbReference type="GO" id="GO:0007508">
    <property type="term" value="P:larval heart development"/>
    <property type="evidence" value="ECO:0007669"/>
    <property type="project" value="TreeGrafter"/>
</dbReference>
<dbReference type="AlphaFoldDB" id="A0A6J8CQT6"/>
<proteinExistence type="predicted"/>
<dbReference type="Proteomes" id="UP000507470">
    <property type="component" value="Unassembled WGS sequence"/>
</dbReference>
<organism evidence="1 2">
    <name type="scientific">Mytilus coruscus</name>
    <name type="common">Sea mussel</name>
    <dbReference type="NCBI Taxonomy" id="42192"/>
    <lineage>
        <taxon>Eukaryota</taxon>
        <taxon>Metazoa</taxon>
        <taxon>Spiralia</taxon>
        <taxon>Lophotrochozoa</taxon>
        <taxon>Mollusca</taxon>
        <taxon>Bivalvia</taxon>
        <taxon>Autobranchia</taxon>
        <taxon>Pteriomorphia</taxon>
        <taxon>Mytilida</taxon>
        <taxon>Mytiloidea</taxon>
        <taxon>Mytilidae</taxon>
        <taxon>Mytilinae</taxon>
        <taxon>Mytilus</taxon>
    </lineage>
</organism>
<dbReference type="PANTHER" id="PTHR33395:SF22">
    <property type="entry name" value="REVERSE TRANSCRIPTASE DOMAIN-CONTAINING PROTEIN"/>
    <property type="match status" value="1"/>
</dbReference>
<dbReference type="OrthoDB" id="10065856at2759"/>
<sequence length="252" mass="28693">MSHQYPARVSSEYLELATRCGVEQMVKTPTRGENILDLFFTSHPSLKHADLQRKDRAFKKANATKSTRDVRRYKHLKAECQRNIRQAHSNYVKDIISPEAKQNPKKLWSSVKSGNQEASGVFPLRNTDGLIHSDPKIKANILNNQFKSVLKEEDTNTMPDKGPSPYRQMAPIIIGTSEVPVHHLLIHHNTRTRGSVSNNIRQIRAKLYCFKNSFITATVISWNNNPPDIRASPSVEHFRHAIQDVSVTTPQH</sequence>
<evidence type="ECO:0000313" key="1">
    <source>
        <dbReference type="EMBL" id="CAC5398883.1"/>
    </source>
</evidence>
<dbReference type="GO" id="GO:0061343">
    <property type="term" value="P:cell adhesion involved in heart morphogenesis"/>
    <property type="evidence" value="ECO:0007669"/>
    <property type="project" value="TreeGrafter"/>
</dbReference>
<dbReference type="EMBL" id="CACVKT020005969">
    <property type="protein sequence ID" value="CAC5398883.1"/>
    <property type="molecule type" value="Genomic_DNA"/>
</dbReference>
<name>A0A6J8CQT6_MYTCO</name>
<accession>A0A6J8CQT6</accession>
<keyword evidence="2" id="KW-1185">Reference proteome</keyword>
<gene>
    <name evidence="1" type="ORF">MCOR_33208</name>
</gene>